<comment type="similarity">
    <text evidence="2">Belongs to the eukaryotic/archaeal RNase P protein component 3 family.</text>
</comment>
<keyword evidence="6" id="KW-1185">Reference proteome</keyword>
<gene>
    <name evidence="5" type="ORF">VPNG_03670</name>
</gene>
<dbReference type="PANTHER" id="PTHR13031">
    <property type="entry name" value="RIBONUCLEASE P SUBUNIT P30"/>
    <property type="match status" value="1"/>
</dbReference>
<evidence type="ECO:0000256" key="2">
    <source>
        <dbReference type="ARBA" id="ARBA00007331"/>
    </source>
</evidence>
<dbReference type="OrthoDB" id="17948at2759"/>
<dbReference type="PANTHER" id="PTHR13031:SF0">
    <property type="entry name" value="RIBONUCLEASE P PROTEIN SUBUNIT P30"/>
    <property type="match status" value="1"/>
</dbReference>
<proteinExistence type="inferred from homology"/>
<comment type="subcellular location">
    <subcellularLocation>
        <location evidence="1">Nucleus</location>
    </subcellularLocation>
</comment>
<evidence type="ECO:0000256" key="3">
    <source>
        <dbReference type="ARBA" id="ARBA00022694"/>
    </source>
</evidence>
<dbReference type="EMBL" id="LKEB01000012">
    <property type="protein sequence ID" value="ROW14827.1"/>
    <property type="molecule type" value="Genomic_DNA"/>
</dbReference>
<dbReference type="Pfam" id="PF01876">
    <property type="entry name" value="RNase_P_p30"/>
    <property type="match status" value="1"/>
</dbReference>
<dbReference type="STRING" id="1230097.A0A423XFA3"/>
<evidence type="ECO:0000256" key="1">
    <source>
        <dbReference type="ARBA" id="ARBA00004123"/>
    </source>
</evidence>
<feature type="compositionally biased region" description="Basic and acidic residues" evidence="4">
    <location>
        <begin position="277"/>
        <end position="287"/>
    </location>
</feature>
<feature type="region of interest" description="Disordered" evidence="4">
    <location>
        <begin position="262"/>
        <end position="359"/>
    </location>
</feature>
<dbReference type="InParanoid" id="A0A423XFA3"/>
<feature type="region of interest" description="Disordered" evidence="4">
    <location>
        <begin position="429"/>
        <end position="506"/>
    </location>
</feature>
<feature type="region of interest" description="Disordered" evidence="4">
    <location>
        <begin position="45"/>
        <end position="81"/>
    </location>
</feature>
<dbReference type="InterPro" id="IPR016195">
    <property type="entry name" value="Pol/histidinol_Pase-like"/>
</dbReference>
<dbReference type="InterPro" id="IPR002738">
    <property type="entry name" value="RNase_P_p30"/>
</dbReference>
<keyword evidence="3" id="KW-0819">tRNA processing</keyword>
<dbReference type="GO" id="GO:0003723">
    <property type="term" value="F:RNA binding"/>
    <property type="evidence" value="ECO:0007669"/>
    <property type="project" value="TreeGrafter"/>
</dbReference>
<evidence type="ECO:0000256" key="4">
    <source>
        <dbReference type="SAM" id="MobiDB-lite"/>
    </source>
</evidence>
<dbReference type="Proteomes" id="UP000285146">
    <property type="component" value="Unassembled WGS sequence"/>
</dbReference>
<evidence type="ECO:0000313" key="6">
    <source>
        <dbReference type="Proteomes" id="UP000285146"/>
    </source>
</evidence>
<comment type="caution">
    <text evidence="5">The sequence shown here is derived from an EMBL/GenBank/DDBJ whole genome shotgun (WGS) entry which is preliminary data.</text>
</comment>
<dbReference type="AlphaFoldDB" id="A0A423XFA3"/>
<feature type="compositionally biased region" description="Low complexity" evidence="4">
    <location>
        <begin position="294"/>
        <end position="308"/>
    </location>
</feature>
<accession>A0A423XFA3</accession>
<sequence length="582" mass="59824">MLYDLNIPWNPQISQSDLERTLKFGHSLGYNVVALNHTFGAPIPSQINNPIPQPGPVHSSFPRHNQASSPPGSTTNNASPKLPTTLRRATVLISDPATNHRLPSIAAAYDIVACRPTTDKAFHAACTTMSDISLISLDLTQYFPFHFKPKPCMAAVNRGVYFEICYGQVTSSQDPRARSLWIANVIELMRATRGRGLVLSSEGKGSGDLRAPADVVNLLAAWGLGPERGLEALGVHPRSVVVNEGLKRRAFKGVVDIVDVEGRVPGEQSEGGGGDGAGKEKGKDSGKQKKNKGGKNQQGLHQQQPGGKNENGKRKHDGGNDQGGGGDQASLPVISKRQAKKVKLPEKQAGTAPTESSNLPFSFLTTTIYAQGAAPTQTISLLPDTVTQTVYVTMPCANNPAALSSTSATVAANTSDSSVVVSVVPVTSNQSTTAAVTTPSSSPSSTLPTTSASSSQDSSSSTLDTSLSLGVDTSTTPAAAAAATTSPNSTSSTTSTSSSPLTSSSSTLESALTLGVGSSTTPAAAATATSTVLAADNPAAVAPAPTDSTTSSATQPDIDTSGLTLMTALSLGNLVQQTVVPV</sequence>
<reference evidence="5 6" key="1">
    <citation type="submission" date="2015-09" db="EMBL/GenBank/DDBJ databases">
        <title>Host preference determinants of Valsa canker pathogens revealed by comparative genomics.</title>
        <authorList>
            <person name="Yin Z."/>
            <person name="Huang L."/>
        </authorList>
    </citation>
    <scope>NUCLEOTIDE SEQUENCE [LARGE SCALE GENOMIC DNA]</scope>
    <source>
        <strain evidence="5 6">SXYLt</strain>
    </source>
</reference>
<dbReference type="GO" id="GO:0008033">
    <property type="term" value="P:tRNA processing"/>
    <property type="evidence" value="ECO:0007669"/>
    <property type="project" value="UniProtKB-KW"/>
</dbReference>
<feature type="compositionally biased region" description="Polar residues" evidence="4">
    <location>
        <begin position="62"/>
        <end position="79"/>
    </location>
</feature>
<dbReference type="SUPFAM" id="SSF89550">
    <property type="entry name" value="PHP domain-like"/>
    <property type="match status" value="1"/>
</dbReference>
<protein>
    <recommendedName>
        <fullName evidence="7">RNase P subunit p30</fullName>
    </recommendedName>
</protein>
<evidence type="ECO:0000313" key="5">
    <source>
        <dbReference type="EMBL" id="ROW14827.1"/>
    </source>
</evidence>
<name>A0A423XFA3_9PEZI</name>
<evidence type="ECO:0008006" key="7">
    <source>
        <dbReference type="Google" id="ProtNLM"/>
    </source>
</evidence>
<dbReference type="Gene3D" id="3.20.20.140">
    <property type="entry name" value="Metal-dependent hydrolases"/>
    <property type="match status" value="1"/>
</dbReference>
<organism evidence="5 6">
    <name type="scientific">Cytospora leucostoma</name>
    <dbReference type="NCBI Taxonomy" id="1230097"/>
    <lineage>
        <taxon>Eukaryota</taxon>
        <taxon>Fungi</taxon>
        <taxon>Dikarya</taxon>
        <taxon>Ascomycota</taxon>
        <taxon>Pezizomycotina</taxon>
        <taxon>Sordariomycetes</taxon>
        <taxon>Sordariomycetidae</taxon>
        <taxon>Diaporthales</taxon>
        <taxon>Cytosporaceae</taxon>
        <taxon>Cytospora</taxon>
    </lineage>
</organism>
<dbReference type="GO" id="GO:0005655">
    <property type="term" value="C:nucleolar ribonuclease P complex"/>
    <property type="evidence" value="ECO:0007669"/>
    <property type="project" value="TreeGrafter"/>
</dbReference>